<reference evidence="2 3" key="1">
    <citation type="submission" date="2014-08" db="EMBL/GenBank/DDBJ databases">
        <title>Complete genome sequence of Corynebacterium deserti GIMN1.010 (=DSM 45689), isolated from desert sand in western China.</title>
        <authorList>
            <person name="Ruckert C."/>
            <person name="Albersmeier A."/>
            <person name="Kalinowski J."/>
        </authorList>
    </citation>
    <scope>NUCLEOTIDE SEQUENCE [LARGE SCALE GENOMIC DNA]</scope>
    <source>
        <strain evidence="2 3">GIMN1.010</strain>
    </source>
</reference>
<gene>
    <name evidence="2" type="ORF">CDES_13215</name>
</gene>
<feature type="transmembrane region" description="Helical" evidence="1">
    <location>
        <begin position="37"/>
        <end position="58"/>
    </location>
</feature>
<dbReference type="Proteomes" id="UP000068067">
    <property type="component" value="Chromosome"/>
</dbReference>
<dbReference type="AlphaFoldDB" id="A0A0M4CNU6"/>
<dbReference type="RefSeq" id="WP_053545862.1">
    <property type="nucleotide sequence ID" value="NZ_CP009220.1"/>
</dbReference>
<dbReference type="OrthoDB" id="5125933at2"/>
<accession>A0A0M4CNU6</accession>
<dbReference type="PATRIC" id="fig|931089.4.peg.2676"/>
<organism evidence="2 3">
    <name type="scientific">Corynebacterium deserti GIMN1.010</name>
    <dbReference type="NCBI Taxonomy" id="931089"/>
    <lineage>
        <taxon>Bacteria</taxon>
        <taxon>Bacillati</taxon>
        <taxon>Actinomycetota</taxon>
        <taxon>Actinomycetes</taxon>
        <taxon>Mycobacteriales</taxon>
        <taxon>Corynebacteriaceae</taxon>
        <taxon>Corynebacterium</taxon>
    </lineage>
</organism>
<keyword evidence="1" id="KW-0472">Membrane</keyword>
<sequence>MTIPDEALPKGDEAPQAWIAQHTPTNAPGEGQMTTMASFWGCSAAIAGMIAGNVVGAAKLLKIKQYMKALGGVKEAVQLMWGASFSYEKMQALGGALGALAAELAGVSSIKDQCFE</sequence>
<evidence type="ECO:0000256" key="1">
    <source>
        <dbReference type="SAM" id="Phobius"/>
    </source>
</evidence>
<dbReference type="EMBL" id="CP009220">
    <property type="protein sequence ID" value="ALC06985.1"/>
    <property type="molecule type" value="Genomic_DNA"/>
</dbReference>
<keyword evidence="3" id="KW-1185">Reference proteome</keyword>
<proteinExistence type="predicted"/>
<keyword evidence="1" id="KW-1133">Transmembrane helix</keyword>
<name>A0A0M4CNU6_9CORY</name>
<keyword evidence="1" id="KW-0812">Transmembrane</keyword>
<evidence type="ECO:0000313" key="3">
    <source>
        <dbReference type="Proteomes" id="UP000068067"/>
    </source>
</evidence>
<evidence type="ECO:0000313" key="2">
    <source>
        <dbReference type="EMBL" id="ALC06985.1"/>
    </source>
</evidence>
<dbReference type="KEGG" id="cdx:CDES_13215"/>
<protein>
    <submittedName>
        <fullName evidence="2">Uncharacterized protein</fullName>
    </submittedName>
</protein>